<proteinExistence type="predicted"/>
<reference evidence="1 2" key="1">
    <citation type="journal article" date="2006" name="J. Bacteriol.">
        <title>The genome sequence of the obligately chemolithoautotrophic, facultatively anaerobic bacterium Thiobacillus denitrificans.</title>
        <authorList>
            <person name="Beller H.R."/>
            <person name="Chain P.S."/>
            <person name="Letain T.E."/>
            <person name="Chakicherla A."/>
            <person name="Larimer F.W."/>
            <person name="Richardson P.M."/>
            <person name="Coleman M.A."/>
            <person name="Wood A.P."/>
            <person name="Kelly D.P."/>
        </authorList>
    </citation>
    <scope>NUCLEOTIDE SEQUENCE [LARGE SCALE GENOMIC DNA]</scope>
    <source>
        <strain evidence="1 2">ATCC 25259</strain>
    </source>
</reference>
<organism evidence="1 2">
    <name type="scientific">Thiobacillus denitrificans (strain ATCC 25259 / T1)</name>
    <dbReference type="NCBI Taxonomy" id="292415"/>
    <lineage>
        <taxon>Bacteria</taxon>
        <taxon>Pseudomonadati</taxon>
        <taxon>Pseudomonadota</taxon>
        <taxon>Betaproteobacteria</taxon>
        <taxon>Nitrosomonadales</taxon>
        <taxon>Thiobacillaceae</taxon>
        <taxon>Thiobacillus</taxon>
    </lineage>
</organism>
<accession>Q3SF88</accession>
<dbReference type="KEGG" id="tbd:Tbd_2773"/>
<name>Q3SF88_THIDA</name>
<evidence type="ECO:0000313" key="2">
    <source>
        <dbReference type="Proteomes" id="UP000008291"/>
    </source>
</evidence>
<gene>
    <name evidence="1" type="ordered locus">Tbd_2773</name>
</gene>
<keyword evidence="2" id="KW-1185">Reference proteome</keyword>
<protein>
    <submittedName>
        <fullName evidence="1">Uncharacterized protein</fullName>
    </submittedName>
</protein>
<dbReference type="AlphaFoldDB" id="Q3SF88"/>
<evidence type="ECO:0000313" key="1">
    <source>
        <dbReference type="EMBL" id="AAZ98726.1"/>
    </source>
</evidence>
<dbReference type="Proteomes" id="UP000008291">
    <property type="component" value="Chromosome"/>
</dbReference>
<dbReference type="HOGENOM" id="CLU_2385195_0_0_4"/>
<dbReference type="EMBL" id="CP000116">
    <property type="protein sequence ID" value="AAZ98726.1"/>
    <property type="molecule type" value="Genomic_DNA"/>
</dbReference>
<sequence>MSECKMHSGWDTATTVPGGFFNLYSMACGDLPRPPAKTAPAATGDLSRCGDTPLRDAPSACLYGGFLSAFCDKRGERGFGTKKRGAAAPRDVTN</sequence>